<reference evidence="3" key="1">
    <citation type="journal article" date="2024" name="IScience">
        <title>Strigolactones Initiate the Formation of Haustorium-like Structures in Castilleja.</title>
        <authorList>
            <person name="Buerger M."/>
            <person name="Peterson D."/>
            <person name="Chory J."/>
        </authorList>
    </citation>
    <scope>NUCLEOTIDE SEQUENCE [LARGE SCALE GENOMIC DNA]</scope>
</reference>
<evidence type="ECO:0000256" key="1">
    <source>
        <dbReference type="SAM" id="MobiDB-lite"/>
    </source>
</evidence>
<accession>A0ABD3CW89</accession>
<comment type="caution">
    <text evidence="2">The sequence shown here is derived from an EMBL/GenBank/DDBJ whole genome shotgun (WGS) entry which is preliminary data.</text>
</comment>
<keyword evidence="3" id="KW-1185">Reference proteome</keyword>
<name>A0ABD3CW89_9LAMI</name>
<dbReference type="Proteomes" id="UP001632038">
    <property type="component" value="Unassembled WGS sequence"/>
</dbReference>
<dbReference type="EMBL" id="JAVIJP010000030">
    <property type="protein sequence ID" value="KAL3633369.1"/>
    <property type="molecule type" value="Genomic_DNA"/>
</dbReference>
<feature type="region of interest" description="Disordered" evidence="1">
    <location>
        <begin position="52"/>
        <end position="92"/>
    </location>
</feature>
<evidence type="ECO:0000313" key="3">
    <source>
        <dbReference type="Proteomes" id="UP001632038"/>
    </source>
</evidence>
<proteinExistence type="predicted"/>
<protein>
    <submittedName>
        <fullName evidence="2">Uncharacterized protein</fullName>
    </submittedName>
</protein>
<gene>
    <name evidence="2" type="ORF">CASFOL_022896</name>
</gene>
<sequence length="204" mass="22500">MTTNSDHQNPFRLRHEHDKLFTSSRLSKESSKSNPSFRAVYYGDVSSTVPFTWESTPGTPKHKSSENPNIPPLTPPPSYFTTNLNNSSKNHSRSKLLFNNLLRRMNPTKKSRLGVSSPHSSSFSSLSWSSSAHSSFSDAVPSNCIRKRRRFSSWGSSFDAKSDVINPRGCFGIGKGSGERSRNGYSVLIVKKALLSIVGRGSSA</sequence>
<dbReference type="PANTHER" id="PTHR33257:SF4">
    <property type="entry name" value="EXPRESSED PROTEIN"/>
    <property type="match status" value="1"/>
</dbReference>
<feature type="compositionally biased region" description="Basic and acidic residues" evidence="1">
    <location>
        <begin position="13"/>
        <end position="31"/>
    </location>
</feature>
<dbReference type="AlphaFoldDB" id="A0ABD3CW89"/>
<organism evidence="2 3">
    <name type="scientific">Castilleja foliolosa</name>
    <dbReference type="NCBI Taxonomy" id="1961234"/>
    <lineage>
        <taxon>Eukaryota</taxon>
        <taxon>Viridiplantae</taxon>
        <taxon>Streptophyta</taxon>
        <taxon>Embryophyta</taxon>
        <taxon>Tracheophyta</taxon>
        <taxon>Spermatophyta</taxon>
        <taxon>Magnoliopsida</taxon>
        <taxon>eudicotyledons</taxon>
        <taxon>Gunneridae</taxon>
        <taxon>Pentapetalae</taxon>
        <taxon>asterids</taxon>
        <taxon>lamiids</taxon>
        <taxon>Lamiales</taxon>
        <taxon>Orobanchaceae</taxon>
        <taxon>Pedicularideae</taxon>
        <taxon>Castillejinae</taxon>
        <taxon>Castilleja</taxon>
    </lineage>
</organism>
<feature type="region of interest" description="Disordered" evidence="1">
    <location>
        <begin position="1"/>
        <end position="37"/>
    </location>
</feature>
<feature type="compositionally biased region" description="Polar residues" evidence="1">
    <location>
        <begin position="79"/>
        <end position="89"/>
    </location>
</feature>
<feature type="compositionally biased region" description="Pro residues" evidence="1">
    <location>
        <begin position="69"/>
        <end position="78"/>
    </location>
</feature>
<evidence type="ECO:0000313" key="2">
    <source>
        <dbReference type="EMBL" id="KAL3633369.1"/>
    </source>
</evidence>
<dbReference type="PANTHER" id="PTHR33257">
    <property type="entry name" value="OS05G0165500 PROTEIN"/>
    <property type="match status" value="1"/>
</dbReference>